<dbReference type="InterPro" id="IPR032466">
    <property type="entry name" value="Metal_Hydrolase"/>
</dbReference>
<dbReference type="GO" id="GO:0016787">
    <property type="term" value="F:hydrolase activity"/>
    <property type="evidence" value="ECO:0007669"/>
    <property type="project" value="InterPro"/>
</dbReference>
<dbReference type="InterPro" id="IPR032465">
    <property type="entry name" value="ACMSD"/>
</dbReference>
<evidence type="ECO:0000259" key="2">
    <source>
        <dbReference type="Pfam" id="PF04909"/>
    </source>
</evidence>
<dbReference type="SUPFAM" id="SSF51556">
    <property type="entry name" value="Metallo-dependent hydrolases"/>
    <property type="match status" value="1"/>
</dbReference>
<name>A0A7W5A2Q2_9ACTN</name>
<accession>A0A7W5A2Q2</accession>
<dbReference type="EMBL" id="JACHXG010000003">
    <property type="protein sequence ID" value="MBB3088582.1"/>
    <property type="molecule type" value="Genomic_DNA"/>
</dbReference>
<evidence type="ECO:0000313" key="3">
    <source>
        <dbReference type="EMBL" id="MBB3088582.1"/>
    </source>
</evidence>
<evidence type="ECO:0000313" key="4">
    <source>
        <dbReference type="Proteomes" id="UP000577707"/>
    </source>
</evidence>
<dbReference type="Gene3D" id="3.20.20.140">
    <property type="entry name" value="Metal-dependent hydrolases"/>
    <property type="match status" value="1"/>
</dbReference>
<organism evidence="3 4">
    <name type="scientific">Nocardioides albus</name>
    <dbReference type="NCBI Taxonomy" id="1841"/>
    <lineage>
        <taxon>Bacteria</taxon>
        <taxon>Bacillati</taxon>
        <taxon>Actinomycetota</taxon>
        <taxon>Actinomycetes</taxon>
        <taxon>Propionibacteriales</taxon>
        <taxon>Nocardioidaceae</taxon>
        <taxon>Nocardioides</taxon>
    </lineage>
</organism>
<sequence length="303" mass="33683">MNPPAVTIAPDEPAQIRARLDALGLDGLFDVHTHFLPQRMLEKVWAYFDAVGPMTGRAWPIAYRRTEVERLRVLRDLGVRHFSALSYPHKPGMARWLNEWGAEFAADKPDCLQSATFFPEPEAGECVREAVEAGARIFKAHVQVGDYDPNSPLLDPVWEVLSQSRTPLVIHSGHGPAPGRFTGPAGMETLLDRYPDLVLIIAHMGLPDYSRFLDLAEKYDGVHLDTTMAFTAFTEAMSPFPAEELPRLKALGERVLFGSDFPNIPYPYLEAVDAVLGLGLGDEWARGVLYENAARLFRVGDTV</sequence>
<dbReference type="PANTHER" id="PTHR21240:SF28">
    <property type="entry name" value="ISO-OROTATE DECARBOXYLASE (EUROFUNG)"/>
    <property type="match status" value="1"/>
</dbReference>
<keyword evidence="1" id="KW-0456">Lyase</keyword>
<dbReference type="PANTHER" id="PTHR21240">
    <property type="entry name" value="2-AMINO-3-CARBOXYLMUCONATE-6-SEMIALDEHYDE DECARBOXYLASE"/>
    <property type="match status" value="1"/>
</dbReference>
<protein>
    <recommendedName>
        <fullName evidence="2">Amidohydrolase-related domain-containing protein</fullName>
    </recommendedName>
</protein>
<feature type="domain" description="Amidohydrolase-related" evidence="2">
    <location>
        <begin position="30"/>
        <end position="298"/>
    </location>
</feature>
<dbReference type="Proteomes" id="UP000577707">
    <property type="component" value="Unassembled WGS sequence"/>
</dbReference>
<dbReference type="Pfam" id="PF04909">
    <property type="entry name" value="Amidohydro_2"/>
    <property type="match status" value="1"/>
</dbReference>
<evidence type="ECO:0000256" key="1">
    <source>
        <dbReference type="ARBA" id="ARBA00023239"/>
    </source>
</evidence>
<dbReference type="RefSeq" id="WP_229788426.1">
    <property type="nucleotide sequence ID" value="NZ_BMQT01000003.1"/>
</dbReference>
<dbReference type="InterPro" id="IPR006680">
    <property type="entry name" value="Amidohydro-rel"/>
</dbReference>
<comment type="caution">
    <text evidence="3">The sequence shown here is derived from an EMBL/GenBank/DDBJ whole genome shotgun (WGS) entry which is preliminary data.</text>
</comment>
<gene>
    <name evidence="3" type="ORF">FHS12_001523</name>
</gene>
<reference evidence="3 4" key="1">
    <citation type="submission" date="2020-08" db="EMBL/GenBank/DDBJ databases">
        <title>Genomic Encyclopedia of Type Strains, Phase III (KMG-III): the genomes of soil and plant-associated and newly described type strains.</title>
        <authorList>
            <person name="Whitman W."/>
        </authorList>
    </citation>
    <scope>NUCLEOTIDE SEQUENCE [LARGE SCALE GENOMIC DNA]</scope>
    <source>
        <strain evidence="3 4">CECT 3302</strain>
    </source>
</reference>
<keyword evidence="4" id="KW-1185">Reference proteome</keyword>
<proteinExistence type="predicted"/>
<dbReference type="CDD" id="cd01292">
    <property type="entry name" value="metallo-dependent_hydrolases"/>
    <property type="match status" value="1"/>
</dbReference>
<dbReference type="GO" id="GO:0019748">
    <property type="term" value="P:secondary metabolic process"/>
    <property type="evidence" value="ECO:0007669"/>
    <property type="project" value="TreeGrafter"/>
</dbReference>
<dbReference type="AlphaFoldDB" id="A0A7W5A2Q2"/>
<dbReference type="GO" id="GO:0005737">
    <property type="term" value="C:cytoplasm"/>
    <property type="evidence" value="ECO:0007669"/>
    <property type="project" value="TreeGrafter"/>
</dbReference>
<dbReference type="GO" id="GO:0016831">
    <property type="term" value="F:carboxy-lyase activity"/>
    <property type="evidence" value="ECO:0007669"/>
    <property type="project" value="InterPro"/>
</dbReference>